<reference evidence="1 2" key="1">
    <citation type="submission" date="2021-06" db="EMBL/GenBank/DDBJ databases">
        <title>Caerostris extrusa draft genome.</title>
        <authorList>
            <person name="Kono N."/>
            <person name="Arakawa K."/>
        </authorList>
    </citation>
    <scope>NUCLEOTIDE SEQUENCE [LARGE SCALE GENOMIC DNA]</scope>
</reference>
<comment type="caution">
    <text evidence="1">The sequence shown here is derived from an EMBL/GenBank/DDBJ whole genome shotgun (WGS) entry which is preliminary data.</text>
</comment>
<gene>
    <name evidence="1" type="ORF">CEXT_751581</name>
</gene>
<protein>
    <submittedName>
        <fullName evidence="1">Uncharacterized protein</fullName>
    </submittedName>
</protein>
<accession>A0AAV4NNN7</accession>
<organism evidence="1 2">
    <name type="scientific">Caerostris extrusa</name>
    <name type="common">Bark spider</name>
    <name type="synonym">Caerostris bankana</name>
    <dbReference type="NCBI Taxonomy" id="172846"/>
    <lineage>
        <taxon>Eukaryota</taxon>
        <taxon>Metazoa</taxon>
        <taxon>Ecdysozoa</taxon>
        <taxon>Arthropoda</taxon>
        <taxon>Chelicerata</taxon>
        <taxon>Arachnida</taxon>
        <taxon>Araneae</taxon>
        <taxon>Araneomorphae</taxon>
        <taxon>Entelegynae</taxon>
        <taxon>Araneoidea</taxon>
        <taxon>Araneidae</taxon>
        <taxon>Caerostris</taxon>
    </lineage>
</organism>
<evidence type="ECO:0000313" key="1">
    <source>
        <dbReference type="EMBL" id="GIX86063.1"/>
    </source>
</evidence>
<evidence type="ECO:0000313" key="2">
    <source>
        <dbReference type="Proteomes" id="UP001054945"/>
    </source>
</evidence>
<dbReference type="EMBL" id="BPLR01003563">
    <property type="protein sequence ID" value="GIX86063.1"/>
    <property type="molecule type" value="Genomic_DNA"/>
</dbReference>
<proteinExistence type="predicted"/>
<keyword evidence="2" id="KW-1185">Reference proteome</keyword>
<dbReference type="AlphaFoldDB" id="A0AAV4NNN7"/>
<sequence length="81" mass="9270">MKKKKQQRKKKKEEEIAASVKEKIKPTLAIPTSKVLLTNWIPGLFTLVVRIPDREEKKLGTDWIEGVGGQQGPSFAFHRTR</sequence>
<dbReference type="Proteomes" id="UP001054945">
    <property type="component" value="Unassembled WGS sequence"/>
</dbReference>
<name>A0AAV4NNN7_CAEEX</name>